<keyword evidence="6 10" id="KW-0560">Oxidoreductase</keyword>
<dbReference type="SUPFAM" id="SSF51735">
    <property type="entry name" value="NAD(P)-binding Rossmann-fold domains"/>
    <property type="match status" value="1"/>
</dbReference>
<dbReference type="InterPro" id="IPR045865">
    <property type="entry name" value="ACT-like_dom_sf"/>
</dbReference>
<evidence type="ECO:0000256" key="5">
    <source>
        <dbReference type="ARBA" id="ARBA00022990"/>
    </source>
</evidence>
<keyword evidence="5" id="KW-0007">Acetylation</keyword>
<evidence type="ECO:0000256" key="11">
    <source>
        <dbReference type="SAM" id="MobiDB-lite"/>
    </source>
</evidence>
<dbReference type="Pfam" id="PF00389">
    <property type="entry name" value="2-Hacid_dh"/>
    <property type="match status" value="1"/>
</dbReference>
<dbReference type="SUPFAM" id="SSF52283">
    <property type="entry name" value="Formate/glycerate dehydrogenase catalytic domain-like"/>
    <property type="match status" value="1"/>
</dbReference>
<accession>A0ABQ7H5I6</accession>
<keyword evidence="7 10" id="KW-0520">NAD</keyword>
<dbReference type="SUPFAM" id="SSF55021">
    <property type="entry name" value="ACT-like"/>
    <property type="match status" value="1"/>
</dbReference>
<evidence type="ECO:0000313" key="13">
    <source>
        <dbReference type="EMBL" id="KAF5842120.1"/>
    </source>
</evidence>
<dbReference type="Gene3D" id="3.30.1330.90">
    <property type="entry name" value="D-3-phosphoglycerate dehydrogenase, domain 3"/>
    <property type="match status" value="1"/>
</dbReference>
<evidence type="ECO:0000256" key="2">
    <source>
        <dbReference type="ARBA" id="ARBA00005854"/>
    </source>
</evidence>
<dbReference type="InterPro" id="IPR029009">
    <property type="entry name" value="ASB_dom_sf"/>
</dbReference>
<comment type="pathway">
    <text evidence="1 10">Amino-acid biosynthesis; L-serine biosynthesis; L-serine from 3-phospho-D-glycerate: step 1/3.</text>
</comment>
<dbReference type="Pfam" id="PF19304">
    <property type="entry name" value="PGDH_inter"/>
    <property type="match status" value="1"/>
</dbReference>
<evidence type="ECO:0000256" key="6">
    <source>
        <dbReference type="ARBA" id="ARBA00023002"/>
    </source>
</evidence>
<evidence type="ECO:0000256" key="1">
    <source>
        <dbReference type="ARBA" id="ARBA00005216"/>
    </source>
</evidence>
<dbReference type="InterPro" id="IPR006236">
    <property type="entry name" value="PGDH"/>
</dbReference>
<keyword evidence="8 10" id="KW-0718">Serine biosynthesis</keyword>
<keyword evidence="10" id="KW-0028">Amino-acid biosynthesis</keyword>
<dbReference type="EMBL" id="MU069468">
    <property type="protein sequence ID" value="KAF5842120.1"/>
    <property type="molecule type" value="Genomic_DNA"/>
</dbReference>
<dbReference type="Proteomes" id="UP000815325">
    <property type="component" value="Unassembled WGS sequence"/>
</dbReference>
<dbReference type="SMART" id="SM00997">
    <property type="entry name" value="AdoHcyase_NAD"/>
    <property type="match status" value="1"/>
</dbReference>
<name>A0ABQ7H5I6_DUNSA</name>
<feature type="compositionally biased region" description="Low complexity" evidence="11">
    <location>
        <begin position="13"/>
        <end position="25"/>
    </location>
</feature>
<comment type="catalytic activity">
    <reaction evidence="9 10">
        <text>(2R)-3-phosphoglycerate + NAD(+) = 3-phosphooxypyruvate + NADH + H(+)</text>
        <dbReference type="Rhea" id="RHEA:12641"/>
        <dbReference type="ChEBI" id="CHEBI:15378"/>
        <dbReference type="ChEBI" id="CHEBI:18110"/>
        <dbReference type="ChEBI" id="CHEBI:57540"/>
        <dbReference type="ChEBI" id="CHEBI:57945"/>
        <dbReference type="ChEBI" id="CHEBI:58272"/>
        <dbReference type="EC" id="1.1.1.95"/>
    </reaction>
</comment>
<protein>
    <recommendedName>
        <fullName evidence="10">D-3-phosphoglycerate dehydrogenase</fullName>
        <ecNumber evidence="10">1.1.1.95</ecNumber>
    </recommendedName>
</protein>
<evidence type="ECO:0000256" key="7">
    <source>
        <dbReference type="ARBA" id="ARBA00023027"/>
    </source>
</evidence>
<evidence type="ECO:0000256" key="3">
    <source>
        <dbReference type="ARBA" id="ARBA00011881"/>
    </source>
</evidence>
<dbReference type="Pfam" id="PF01842">
    <property type="entry name" value="ACT"/>
    <property type="match status" value="1"/>
</dbReference>
<dbReference type="NCBIfam" id="TIGR01327">
    <property type="entry name" value="PGDH"/>
    <property type="match status" value="1"/>
</dbReference>
<dbReference type="EC" id="1.1.1.95" evidence="10"/>
<dbReference type="SUPFAM" id="SSF143548">
    <property type="entry name" value="Serine metabolism enzymes domain"/>
    <property type="match status" value="1"/>
</dbReference>
<dbReference type="InterPro" id="IPR006140">
    <property type="entry name" value="D-isomer_DH_NAD-bd"/>
</dbReference>
<dbReference type="PANTHER" id="PTHR42938:SF22">
    <property type="entry name" value="D-3-PHOSPHOGLYCERATE DEHYDROGENASE"/>
    <property type="match status" value="1"/>
</dbReference>
<evidence type="ECO:0000259" key="12">
    <source>
        <dbReference type="SMART" id="SM00997"/>
    </source>
</evidence>
<dbReference type="Gene3D" id="3.30.70.260">
    <property type="match status" value="1"/>
</dbReference>
<dbReference type="InterPro" id="IPR006139">
    <property type="entry name" value="D-isomer_2_OHA_DH_cat_dom"/>
</dbReference>
<evidence type="ECO:0000256" key="9">
    <source>
        <dbReference type="ARBA" id="ARBA00048731"/>
    </source>
</evidence>
<dbReference type="InterPro" id="IPR036291">
    <property type="entry name" value="NAD(P)-bd_dom_sf"/>
</dbReference>
<keyword evidence="4" id="KW-0597">Phosphoprotein</keyword>
<comment type="caution">
    <text evidence="13">The sequence shown here is derived from an EMBL/GenBank/DDBJ whole genome shotgun (WGS) entry which is preliminary data.</text>
</comment>
<comment type="similarity">
    <text evidence="2 10">Belongs to the D-isomer specific 2-hydroxyacid dehydrogenase family.</text>
</comment>
<dbReference type="PANTHER" id="PTHR42938">
    <property type="entry name" value="FORMATE DEHYDROGENASE 1"/>
    <property type="match status" value="1"/>
</dbReference>
<keyword evidence="14" id="KW-1185">Reference proteome</keyword>
<gene>
    <name evidence="13" type="ORF">DUNSADRAFT_9079</name>
</gene>
<dbReference type="InterPro" id="IPR029752">
    <property type="entry name" value="D-isomer_DH_CS1"/>
</dbReference>
<dbReference type="PROSITE" id="PS00065">
    <property type="entry name" value="D_2_HYDROXYACID_DH_1"/>
    <property type="match status" value="1"/>
</dbReference>
<evidence type="ECO:0000256" key="10">
    <source>
        <dbReference type="RuleBase" id="RU363003"/>
    </source>
</evidence>
<reference evidence="13" key="1">
    <citation type="submission" date="2017-08" db="EMBL/GenBank/DDBJ databases">
        <authorList>
            <person name="Polle J.E."/>
            <person name="Barry K."/>
            <person name="Cushman J."/>
            <person name="Schmutz J."/>
            <person name="Tran D."/>
            <person name="Hathwaick L.T."/>
            <person name="Yim W.C."/>
            <person name="Jenkins J."/>
            <person name="Mckie-Krisberg Z.M."/>
            <person name="Prochnik S."/>
            <person name="Lindquist E."/>
            <person name="Dockter R.B."/>
            <person name="Adam C."/>
            <person name="Molina H."/>
            <person name="Bunkerborg J."/>
            <person name="Jin E."/>
            <person name="Buchheim M."/>
            <person name="Magnuson J."/>
        </authorList>
    </citation>
    <scope>NUCLEOTIDE SEQUENCE</scope>
    <source>
        <strain evidence="13">CCAP 19/18</strain>
    </source>
</reference>
<dbReference type="Gene3D" id="3.40.50.720">
    <property type="entry name" value="NAD(P)-binding Rossmann-like Domain"/>
    <property type="match status" value="2"/>
</dbReference>
<dbReference type="Pfam" id="PF02826">
    <property type="entry name" value="2-Hacid_dh_C"/>
    <property type="match status" value="1"/>
</dbReference>
<feature type="region of interest" description="Disordered" evidence="11">
    <location>
        <begin position="1"/>
        <end position="25"/>
    </location>
</feature>
<dbReference type="InterPro" id="IPR045626">
    <property type="entry name" value="PGDH_ASB_dom"/>
</dbReference>
<organism evidence="13 14">
    <name type="scientific">Dunaliella salina</name>
    <name type="common">Green alga</name>
    <name type="synonym">Protococcus salinus</name>
    <dbReference type="NCBI Taxonomy" id="3046"/>
    <lineage>
        <taxon>Eukaryota</taxon>
        <taxon>Viridiplantae</taxon>
        <taxon>Chlorophyta</taxon>
        <taxon>core chlorophytes</taxon>
        <taxon>Chlorophyceae</taxon>
        <taxon>CS clade</taxon>
        <taxon>Chlamydomonadales</taxon>
        <taxon>Dunaliellaceae</taxon>
        <taxon>Dunaliella</taxon>
    </lineage>
</organism>
<dbReference type="CDD" id="cd04902">
    <property type="entry name" value="ACT_3PGDH-xct"/>
    <property type="match status" value="1"/>
</dbReference>
<proteinExistence type="inferred from homology"/>
<evidence type="ECO:0000256" key="8">
    <source>
        <dbReference type="ARBA" id="ARBA00023299"/>
    </source>
</evidence>
<comment type="subunit">
    <text evidence="3">Homotetramer.</text>
</comment>
<dbReference type="InterPro" id="IPR015878">
    <property type="entry name" value="Ado_hCys_hydrolase_NAD-bd"/>
</dbReference>
<evidence type="ECO:0000313" key="14">
    <source>
        <dbReference type="Proteomes" id="UP000815325"/>
    </source>
</evidence>
<evidence type="ECO:0000256" key="4">
    <source>
        <dbReference type="ARBA" id="ARBA00022553"/>
    </source>
</evidence>
<dbReference type="InterPro" id="IPR002912">
    <property type="entry name" value="ACT_dom"/>
</dbReference>
<sequence>MQLHQLGRNAQLSARGATRSGRVSRAARTVVRADAGSKPTVLVSEKLGAAGIDMLKKTANVDASYGLSPEELKAKVALSDALIVRSATKVTREVFEASKGRLKVVGRAGVGIDNVDLVAATECGCLVVNAPTANTIAAAEHGIALLCAMARNVAQADASMKMGKWDRNTYVGTSLTGKTVAIIGFGKVGSEVARRAKGLGCKVIAYDPFASAEMAKAIGVTLMPLDDCLAQGDFFSLHMPLLPTTKNLFNDEVFAKIKKGARIINVARGGVIDEAALARALDAGQVSQAALDVWADEPPKWEGHPLVNRPDVVCTPHLGASTTEAQEDVAIEIVDAVVDALMGKLSANAVNAPMVPAEVLKELQPFIALAEGLGKAAVSLTGEGAFTDMSVIYQTPRGDDLDTRLLRANVLKGVLEGTTTAMVNLVNADLLAKKRGINVAEVTESGTGNDVLSGMGIKIQTTNTKFSGALDKGAISLQGSVRNGIPFLTRIGSFDVEVALEGSLLLIRQIDQPGLVAAVATKLANEKINISFMSVGRTGAGQEAIMACGIDSPPSAATVSEISKLNGIQEALMFIETQN</sequence>
<feature type="domain" description="S-adenosyl-L-homocysteine hydrolase NAD binding" evidence="12">
    <location>
        <begin position="168"/>
        <end position="323"/>
    </location>
</feature>
<dbReference type="CDD" id="cd12173">
    <property type="entry name" value="PGDH_4"/>
    <property type="match status" value="1"/>
</dbReference>